<accession>A0A6A6HZX5</accession>
<evidence type="ECO:0000313" key="3">
    <source>
        <dbReference type="EMBL" id="KAF2243459.1"/>
    </source>
</evidence>
<organism evidence="3 4">
    <name type="scientific">Trematosphaeria pertusa</name>
    <dbReference type="NCBI Taxonomy" id="390896"/>
    <lineage>
        <taxon>Eukaryota</taxon>
        <taxon>Fungi</taxon>
        <taxon>Dikarya</taxon>
        <taxon>Ascomycota</taxon>
        <taxon>Pezizomycotina</taxon>
        <taxon>Dothideomycetes</taxon>
        <taxon>Pleosporomycetidae</taxon>
        <taxon>Pleosporales</taxon>
        <taxon>Massarineae</taxon>
        <taxon>Trematosphaeriaceae</taxon>
        <taxon>Trematosphaeria</taxon>
    </lineage>
</organism>
<feature type="domain" description="Oxidoreductase acuF-like C2H2 type zinc-finger" evidence="2">
    <location>
        <begin position="198"/>
        <end position="225"/>
    </location>
</feature>
<dbReference type="InterPro" id="IPR058925">
    <property type="entry name" value="zf-C2H2_AcuF"/>
</dbReference>
<name>A0A6A6HZX5_9PLEO</name>
<feature type="region of interest" description="Disordered" evidence="1">
    <location>
        <begin position="351"/>
        <end position="384"/>
    </location>
</feature>
<evidence type="ECO:0000259" key="2">
    <source>
        <dbReference type="Pfam" id="PF26082"/>
    </source>
</evidence>
<feature type="compositionally biased region" description="Polar residues" evidence="1">
    <location>
        <begin position="158"/>
        <end position="177"/>
    </location>
</feature>
<gene>
    <name evidence="3" type="ORF">BU26DRAFT_509967</name>
</gene>
<dbReference type="OrthoDB" id="20872at2759"/>
<dbReference type="PANTHER" id="PTHR35391">
    <property type="entry name" value="C2H2-TYPE DOMAIN-CONTAINING PROTEIN-RELATED"/>
    <property type="match status" value="1"/>
</dbReference>
<dbReference type="AlphaFoldDB" id="A0A6A6HZX5"/>
<evidence type="ECO:0000313" key="4">
    <source>
        <dbReference type="Proteomes" id="UP000800094"/>
    </source>
</evidence>
<keyword evidence="4" id="KW-1185">Reference proteome</keyword>
<reference evidence="3" key="1">
    <citation type="journal article" date="2020" name="Stud. Mycol.">
        <title>101 Dothideomycetes genomes: a test case for predicting lifestyles and emergence of pathogens.</title>
        <authorList>
            <person name="Haridas S."/>
            <person name="Albert R."/>
            <person name="Binder M."/>
            <person name="Bloem J."/>
            <person name="Labutti K."/>
            <person name="Salamov A."/>
            <person name="Andreopoulos B."/>
            <person name="Baker S."/>
            <person name="Barry K."/>
            <person name="Bills G."/>
            <person name="Bluhm B."/>
            <person name="Cannon C."/>
            <person name="Castanera R."/>
            <person name="Culley D."/>
            <person name="Daum C."/>
            <person name="Ezra D."/>
            <person name="Gonzalez J."/>
            <person name="Henrissat B."/>
            <person name="Kuo A."/>
            <person name="Liang C."/>
            <person name="Lipzen A."/>
            <person name="Lutzoni F."/>
            <person name="Magnuson J."/>
            <person name="Mondo S."/>
            <person name="Nolan M."/>
            <person name="Ohm R."/>
            <person name="Pangilinan J."/>
            <person name="Park H.-J."/>
            <person name="Ramirez L."/>
            <person name="Alfaro M."/>
            <person name="Sun H."/>
            <person name="Tritt A."/>
            <person name="Yoshinaga Y."/>
            <person name="Zwiers L.-H."/>
            <person name="Turgeon B."/>
            <person name="Goodwin S."/>
            <person name="Spatafora J."/>
            <person name="Crous P."/>
            <person name="Grigoriev I."/>
        </authorList>
    </citation>
    <scope>NUCLEOTIDE SEQUENCE</scope>
    <source>
        <strain evidence="3">CBS 122368</strain>
    </source>
</reference>
<dbReference type="RefSeq" id="XP_033678463.1">
    <property type="nucleotide sequence ID" value="XM_033827187.1"/>
</dbReference>
<dbReference type="EMBL" id="ML987205">
    <property type="protein sequence ID" value="KAF2243459.1"/>
    <property type="molecule type" value="Genomic_DNA"/>
</dbReference>
<proteinExistence type="predicted"/>
<protein>
    <recommendedName>
        <fullName evidence="2">Oxidoreductase acuF-like C2H2 type zinc-finger domain-containing protein</fullName>
    </recommendedName>
</protein>
<evidence type="ECO:0000256" key="1">
    <source>
        <dbReference type="SAM" id="MobiDB-lite"/>
    </source>
</evidence>
<feature type="compositionally biased region" description="Acidic residues" evidence="1">
    <location>
        <begin position="590"/>
        <end position="599"/>
    </location>
</feature>
<feature type="region of interest" description="Disordered" evidence="1">
    <location>
        <begin position="561"/>
        <end position="610"/>
    </location>
</feature>
<feature type="region of interest" description="Disordered" evidence="1">
    <location>
        <begin position="158"/>
        <end position="179"/>
    </location>
</feature>
<dbReference type="Proteomes" id="UP000800094">
    <property type="component" value="Unassembled WGS sequence"/>
</dbReference>
<dbReference type="GeneID" id="54580517"/>
<feature type="compositionally biased region" description="Basic and acidic residues" evidence="1">
    <location>
        <begin position="360"/>
        <end position="371"/>
    </location>
</feature>
<sequence length="1173" mass="134151">MSRLLESIKFTVGCLYRIPIRKPASLDRLKHKTSLESYYQHFDVLYVQDKFPALDLNVTTRLGKLITRRRQVLKYREDHKESLHTARVQPRERHLPASELLKTGAIYPGIYTDFTSPPMEAGVAISHATSSQFTLHSKATTLRPDDIALLLQEANETPTLSAPSVTESKSSMASSYTGEDLQVNVPTRPTDEQGNHPECFECPYCLIAKNITSERSWKKHVFEDLQPYVCTFDDCDLPDHFFASRDEWFRHETHQHRVKWSCNTDHHPEYDTQTDFLLHIETCHHKEIDVKNFEILRDVFRQPSRDVDGVCNLCMRYSKNLKTRVSRHLEEMALSALPRANDAVRSGYAGQATNASMPKRTKESKGNNHPDDEGEEMSSSRSNEHGFEGLQILEDNSLEDLHLEDDYELVAELAAIPETTEQHWDDVMEKFSRARARSYRPLNVLVRGESEVSKILLRTLLEKMRCRVYEALEGTTFDIVIVACLSTQESPSSAITGRDVTTYIRNSESINPNTPVIVLTRPDARQSLSDDLERMGTAAALLDMPPTKSQLEEVLGRLCQWEPHSPEPSPETDIRMTEPGNEKSYSTDVGDQEAQEWENEPGQAHDNELQGDMNQDAVDARFIEEWTAGAQWWENAEIHRQLLLTKQIEILGNFVQDEGDSATNDISAVIVTVRERLESAQQAIQDWEMFRDALDSTWSSICGYSWRKVPEWNDARKRLWAMITRERAQLPGYPHLQDGDIVCITHKTTGRIEYPALLNPCGEWQYRVRWDFGGFSGWRGVELNFKKRPHDVPSYAGGFPPYIDARQLRPSSDLGYKPPESSSDQKLRDNGFYSVECIAPLLRAQIEVLATLLQSEIKLPTIDCPCCHGSSMTPCDCGSRGCSECEMGNGLVLCRVCDGAGEIDTTGDGFRRRLRFQILRSRVMKLLNHLKLSDFAYLKWRTFAKVVLDQITALLNGNPTNAKSAEISDFTMMFENLIQEKGLAHPDKPDFEIGDLVDLQGPECEGKPFNFSNISPARVKSRCYEIVNEPKATVPSWKYEITWQTHQRPQWHWLPEASLHASCLLELEPHCTRGEFDVYERAAFSPYLCLSDECSLSFQTNQDQFDHQHQENRSTCNAEAVPPSRDNASIPEFKKRYQWFCRRDCCGAYFEDEAGRTHHEKGCEYGRLREMIR</sequence>
<dbReference type="PANTHER" id="PTHR35391:SF7">
    <property type="entry name" value="C2H2-TYPE DOMAIN-CONTAINING PROTEIN"/>
    <property type="match status" value="1"/>
</dbReference>
<dbReference type="Pfam" id="PF26082">
    <property type="entry name" value="zf-C2H2_AcuF"/>
    <property type="match status" value="1"/>
</dbReference>